<protein>
    <submittedName>
        <fullName evidence="1">Uncharacterized protein</fullName>
    </submittedName>
</protein>
<dbReference type="EMBL" id="CP084930">
    <property type="protein sequence ID" value="USI73933.1"/>
    <property type="molecule type" value="Genomic_DNA"/>
</dbReference>
<sequence length="184" mass="19645">MNRQLGSWLLTCPLVKSISRLAIDAGREGLIDLRAEALKAIAAGIRSASLPGARASRSGRQPEGQARMLAARRRGCFLTLVEDTLVLIGSLARDVGVSGSVNVAVLHVRVTLPQTVLAALPNRSLGEVIDIGRLPLGTYSIKRAELSGTGTTFWLEMPKVPFDLGTLGYPPVSASLTRFDESRI</sequence>
<name>A0ABY4XAE2_9SPHN</name>
<keyword evidence="2" id="KW-1185">Reference proteome</keyword>
<proteinExistence type="predicted"/>
<reference evidence="1" key="1">
    <citation type="journal article" date="2022" name="Toxins">
        <title>Genomic Analysis of Sphingopyxis sp. USTB-05 for Biodegrading Cyanobacterial Hepatotoxins.</title>
        <authorList>
            <person name="Liu C."/>
            <person name="Xu Q."/>
            <person name="Zhao Z."/>
            <person name="Zhang H."/>
            <person name="Liu X."/>
            <person name="Yin C."/>
            <person name="Liu Y."/>
            <person name="Yan H."/>
        </authorList>
    </citation>
    <scope>NUCLEOTIDE SEQUENCE</scope>
    <source>
        <strain evidence="1">NBD5</strain>
    </source>
</reference>
<accession>A0ABY4XAE2</accession>
<evidence type="ECO:0000313" key="2">
    <source>
        <dbReference type="Proteomes" id="UP001056937"/>
    </source>
</evidence>
<organism evidence="1 2">
    <name type="scientific">Sphingomonas morindae</name>
    <dbReference type="NCBI Taxonomy" id="1541170"/>
    <lineage>
        <taxon>Bacteria</taxon>
        <taxon>Pseudomonadati</taxon>
        <taxon>Pseudomonadota</taxon>
        <taxon>Alphaproteobacteria</taxon>
        <taxon>Sphingomonadales</taxon>
        <taxon>Sphingomonadaceae</taxon>
        <taxon>Sphingomonas</taxon>
    </lineage>
</organism>
<dbReference type="Proteomes" id="UP001056937">
    <property type="component" value="Chromosome 1"/>
</dbReference>
<evidence type="ECO:0000313" key="1">
    <source>
        <dbReference type="EMBL" id="USI73933.1"/>
    </source>
</evidence>
<dbReference type="RefSeq" id="WP_252167741.1">
    <property type="nucleotide sequence ID" value="NZ_CP084930.1"/>
</dbReference>
<gene>
    <name evidence="1" type="ORF">LHA26_05560</name>
</gene>